<feature type="domain" description="Adenine deaminase C-terminal" evidence="8">
    <location>
        <begin position="413"/>
        <end position="573"/>
    </location>
</feature>
<dbReference type="GO" id="GO:0000034">
    <property type="term" value="F:adenine deaminase activity"/>
    <property type="evidence" value="ECO:0007669"/>
    <property type="project" value="UniProtKB-UniRule"/>
</dbReference>
<dbReference type="PANTHER" id="PTHR11113">
    <property type="entry name" value="N-ACETYLGLUCOSAMINE-6-PHOSPHATE DEACETYLASE"/>
    <property type="match status" value="1"/>
</dbReference>
<dbReference type="AlphaFoldDB" id="A0A154L8N6"/>
<dbReference type="InterPro" id="IPR026912">
    <property type="entry name" value="Adenine_deam_C"/>
</dbReference>
<dbReference type="SUPFAM" id="SSF51338">
    <property type="entry name" value="Composite domain of metallo-dependent hydrolases"/>
    <property type="match status" value="1"/>
</dbReference>
<dbReference type="SUPFAM" id="SSF51556">
    <property type="entry name" value="Metallo-dependent hydrolases"/>
    <property type="match status" value="1"/>
</dbReference>
<keyword evidence="3 6" id="KW-0378">Hydrolase</keyword>
<evidence type="ECO:0000256" key="4">
    <source>
        <dbReference type="ARBA" id="ARBA00023211"/>
    </source>
</evidence>
<evidence type="ECO:0000256" key="6">
    <source>
        <dbReference type="HAMAP-Rule" id="MF_01518"/>
    </source>
</evidence>
<dbReference type="GO" id="GO:0006146">
    <property type="term" value="P:adenine catabolic process"/>
    <property type="evidence" value="ECO:0007669"/>
    <property type="project" value="InterPro"/>
</dbReference>
<dbReference type="PANTHER" id="PTHR11113:SF2">
    <property type="entry name" value="ADENINE DEAMINASE"/>
    <property type="match status" value="1"/>
</dbReference>
<feature type="domain" description="Amidohydrolase-related" evidence="7">
    <location>
        <begin position="73"/>
        <end position="357"/>
    </location>
</feature>
<protein>
    <recommendedName>
        <fullName evidence="2 6">Adenine deaminase</fullName>
        <shortName evidence="6">Adenase</shortName>
        <shortName evidence="6">Adenine aminase</shortName>
        <ecNumber evidence="2 6">3.5.4.2</ecNumber>
    </recommendedName>
</protein>
<name>A0A154L8N6_9PROT</name>
<dbReference type="Gene3D" id="2.30.40.10">
    <property type="entry name" value="Urease, subunit C, domain 1"/>
    <property type="match status" value="1"/>
</dbReference>
<dbReference type="EMBL" id="LPVY01000005">
    <property type="protein sequence ID" value="KZB66716.1"/>
    <property type="molecule type" value="Genomic_DNA"/>
</dbReference>
<proteinExistence type="inferred from homology"/>
<dbReference type="CDD" id="cd01295">
    <property type="entry name" value="AdeC"/>
    <property type="match status" value="1"/>
</dbReference>
<comment type="caution">
    <text evidence="9">The sequence shown here is derived from an EMBL/GenBank/DDBJ whole genome shotgun (WGS) entry which is preliminary data.</text>
</comment>
<accession>A0A154L8N6</accession>
<comment type="cofactor">
    <cofactor evidence="6">
        <name>Mn(2+)</name>
        <dbReference type="ChEBI" id="CHEBI:29035"/>
    </cofactor>
</comment>
<comment type="similarity">
    <text evidence="1 6">Belongs to the metallo-dependent hydrolases superfamily. Adenine deaminase family.</text>
</comment>
<keyword evidence="4 6" id="KW-0464">Manganese</keyword>
<comment type="catalytic activity">
    <reaction evidence="5 6">
        <text>adenine + H2O + H(+) = hypoxanthine + NH4(+)</text>
        <dbReference type="Rhea" id="RHEA:23688"/>
        <dbReference type="ChEBI" id="CHEBI:15377"/>
        <dbReference type="ChEBI" id="CHEBI:15378"/>
        <dbReference type="ChEBI" id="CHEBI:16708"/>
        <dbReference type="ChEBI" id="CHEBI:17368"/>
        <dbReference type="ChEBI" id="CHEBI:28938"/>
        <dbReference type="EC" id="3.5.4.2"/>
    </reaction>
</comment>
<dbReference type="OrthoDB" id="9775607at2"/>
<dbReference type="InterPro" id="IPR011059">
    <property type="entry name" value="Metal-dep_hydrolase_composite"/>
</dbReference>
<dbReference type="InterPro" id="IPR032466">
    <property type="entry name" value="Metal_Hydrolase"/>
</dbReference>
<dbReference type="InterPro" id="IPR006680">
    <property type="entry name" value="Amidohydro-rel"/>
</dbReference>
<evidence type="ECO:0000256" key="2">
    <source>
        <dbReference type="ARBA" id="ARBA00012782"/>
    </source>
</evidence>
<reference evidence="9 10" key="1">
    <citation type="submission" date="2015-12" db="EMBL/GenBank/DDBJ databases">
        <title>Genome sequence of Thalassospira lucentensis MCCC 1A02072.</title>
        <authorList>
            <person name="Lu L."/>
            <person name="Lai Q."/>
            <person name="Shao Z."/>
            <person name="Qian P."/>
        </authorList>
    </citation>
    <scope>NUCLEOTIDE SEQUENCE [LARGE SCALE GENOMIC DNA]</scope>
    <source>
        <strain evidence="9 10">MCCC 1A02072</strain>
    </source>
</reference>
<dbReference type="EC" id="3.5.4.2" evidence="2 6"/>
<evidence type="ECO:0000256" key="5">
    <source>
        <dbReference type="ARBA" id="ARBA00047720"/>
    </source>
</evidence>
<dbReference type="Pfam" id="PF13382">
    <property type="entry name" value="Adenine_deam_C"/>
    <property type="match status" value="1"/>
</dbReference>
<dbReference type="Gene3D" id="3.20.20.140">
    <property type="entry name" value="Metal-dependent hydrolases"/>
    <property type="match status" value="1"/>
</dbReference>
<dbReference type="HAMAP" id="MF_01518">
    <property type="entry name" value="Adenine_deamin"/>
    <property type="match status" value="1"/>
</dbReference>
<dbReference type="RefSeq" id="WP_062949960.1">
    <property type="nucleotide sequence ID" value="NZ_LPVY01000005.1"/>
</dbReference>
<sequence length="576" mass="61618">MSNPDLAHTHLGKCVLAGQGRIKADLVLRNIGLLDVITGKVTETDIAIVGDRIVGTHAKYEGDREIDCTGKFAVPGFIDTHLHIESSLVTPLEFDRCVLPHGVTTVLCDPHEIANVLGADGIRYFLDCAERSVMDIRVNLSSCVPATGFETSGAQLEIDDLLSFRNHPKVIGLAEMMNYPGVLNLDPGIMAKLEAFQDGHIDGHAPLVLGTALNGYMAAGIRTDHEATSAAEAREKLAKGMAILIREGSVSKDLEALAEILDENTSSFVALCTDDRNPLDIGEEGHIDSLIERLIGHLKARNCPIHHVYRAASHSAARIFGLRDRGLIGPGWRADIAILDDLETCAVSDVIAGGRLVTNGLFDAREIVAPIGLTSMKAKPVNVEAFMTKPKPGQNQTPVIKVKPGLILSFRDEATLEIGENGLTPDLENDVIKVAVIERHGKNGNIGRSFVRGFGLKRGAIASSIGHDSHNITVVGANDADMAAAVNRLIELGGGFAVADGGRITAELALPVAGLMSMEPFEVVENDLITLRAAAKDLGCVLPEPFLQVAFLALPVIPHLKMTDKGLFDVDKFDFV</sequence>
<evidence type="ECO:0000256" key="1">
    <source>
        <dbReference type="ARBA" id="ARBA00006773"/>
    </source>
</evidence>
<evidence type="ECO:0000259" key="7">
    <source>
        <dbReference type="Pfam" id="PF01979"/>
    </source>
</evidence>
<evidence type="ECO:0000313" key="9">
    <source>
        <dbReference type="EMBL" id="KZB66716.1"/>
    </source>
</evidence>
<organism evidence="9 10">
    <name type="scientific">Thalassospira lucentensis</name>
    <dbReference type="NCBI Taxonomy" id="168935"/>
    <lineage>
        <taxon>Bacteria</taxon>
        <taxon>Pseudomonadati</taxon>
        <taxon>Pseudomonadota</taxon>
        <taxon>Alphaproteobacteria</taxon>
        <taxon>Rhodospirillales</taxon>
        <taxon>Thalassospiraceae</taxon>
        <taxon>Thalassospira</taxon>
    </lineage>
</organism>
<dbReference type="NCBIfam" id="TIGR01178">
    <property type="entry name" value="ade"/>
    <property type="match status" value="1"/>
</dbReference>
<evidence type="ECO:0000259" key="8">
    <source>
        <dbReference type="Pfam" id="PF13382"/>
    </source>
</evidence>
<evidence type="ECO:0000313" key="10">
    <source>
        <dbReference type="Proteomes" id="UP000076335"/>
    </source>
</evidence>
<evidence type="ECO:0000256" key="3">
    <source>
        <dbReference type="ARBA" id="ARBA00022801"/>
    </source>
</evidence>
<dbReference type="Proteomes" id="UP000076335">
    <property type="component" value="Unassembled WGS sequence"/>
</dbReference>
<gene>
    <name evidence="6" type="primary">ade</name>
    <name evidence="9" type="ORF">AUP42_14360</name>
</gene>
<dbReference type="InterPro" id="IPR006679">
    <property type="entry name" value="Adenine_deam"/>
</dbReference>
<dbReference type="Pfam" id="PF01979">
    <property type="entry name" value="Amidohydro_1"/>
    <property type="match status" value="1"/>
</dbReference>